<dbReference type="Pfam" id="PF25975">
    <property type="entry name" value="CzcB_C"/>
    <property type="match status" value="1"/>
</dbReference>
<evidence type="ECO:0000256" key="2">
    <source>
        <dbReference type="ARBA" id="ARBA00022448"/>
    </source>
</evidence>
<dbReference type="GO" id="GO:0046914">
    <property type="term" value="F:transition metal ion binding"/>
    <property type="evidence" value="ECO:0007669"/>
    <property type="project" value="TreeGrafter"/>
</dbReference>
<dbReference type="Gene3D" id="2.40.50.100">
    <property type="match status" value="1"/>
</dbReference>
<keyword evidence="3" id="KW-0862">Zinc</keyword>
<keyword evidence="4" id="KW-0105">Cadmium resistance</keyword>
<evidence type="ECO:0000313" key="12">
    <source>
        <dbReference type="EMBL" id="VDN63061.1"/>
    </source>
</evidence>
<dbReference type="GO" id="GO:0022857">
    <property type="term" value="F:transmembrane transporter activity"/>
    <property type="evidence" value="ECO:0007669"/>
    <property type="project" value="InterPro"/>
</dbReference>
<reference evidence="12" key="1">
    <citation type="submission" date="2018-11" db="EMBL/GenBank/DDBJ databases">
        <authorList>
            <consortium name="Genoscope - CEA"/>
            <person name="William W."/>
        </authorList>
    </citation>
    <scope>NUCLEOTIDE SEQUENCE [LARGE SCALE GENOMIC DNA]</scope>
    <source>
        <strain evidence="12">T9AD</strain>
    </source>
</reference>
<evidence type="ECO:0000259" key="9">
    <source>
        <dbReference type="Pfam" id="PF25954"/>
    </source>
</evidence>
<evidence type="ECO:0000256" key="4">
    <source>
        <dbReference type="ARBA" id="ARBA00043263"/>
    </source>
</evidence>
<feature type="region of interest" description="Disordered" evidence="7">
    <location>
        <begin position="54"/>
        <end position="81"/>
    </location>
</feature>
<name>A0A653B3C8_ECTOL</name>
<evidence type="ECO:0000259" key="10">
    <source>
        <dbReference type="Pfam" id="PF25973"/>
    </source>
</evidence>
<protein>
    <submittedName>
        <fullName evidence="12">Cobalt-zinc-cadmium resistance protein CzcB</fullName>
    </submittedName>
</protein>
<evidence type="ECO:0000256" key="5">
    <source>
        <dbReference type="ARBA" id="ARBA00058766"/>
    </source>
</evidence>
<feature type="domain" description="CzcB-like barrel-sandwich hybrid" evidence="10">
    <location>
        <begin position="124"/>
        <end position="267"/>
    </location>
</feature>
<dbReference type="GO" id="GO:0016020">
    <property type="term" value="C:membrane"/>
    <property type="evidence" value="ECO:0007669"/>
    <property type="project" value="InterPro"/>
</dbReference>
<dbReference type="FunFam" id="2.40.420.20:FF:000006">
    <property type="entry name" value="RND family efflux transporter MFP subunit"/>
    <property type="match status" value="1"/>
</dbReference>
<dbReference type="InterPro" id="IPR058647">
    <property type="entry name" value="BSH_CzcB-like"/>
</dbReference>
<evidence type="ECO:0000259" key="11">
    <source>
        <dbReference type="Pfam" id="PF25975"/>
    </source>
</evidence>
<dbReference type="InterPro" id="IPR051909">
    <property type="entry name" value="MFP_Cation_Efflux"/>
</dbReference>
<evidence type="ECO:0000256" key="7">
    <source>
        <dbReference type="SAM" id="MobiDB-lite"/>
    </source>
</evidence>
<dbReference type="Pfam" id="PF25954">
    <property type="entry name" value="Beta-barrel_RND_2"/>
    <property type="match status" value="1"/>
</dbReference>
<feature type="coiled-coil region" evidence="6">
    <location>
        <begin position="161"/>
        <end position="219"/>
    </location>
</feature>
<sequence length="424" mass="44726">MQKKLGVAITAAMAVGFVGGALFYNGGQFAADMGHRLAESDKGYATGVNPLGAAQAASAGEEHAEDGDGHAQGDEAAEGHAEEGGLLLSDVQIAAAGIELAEAQARSMSTYISLPGEVNFDEERTAHVVPPSAGVVERVLVGLGQKVAAGEALAVIVSQQVSELRSELAAASRRLELARTTFERERQLWQDGISAEQDYLQARQALQEAQIALANARQKGRTLDPQGDAGDGSRYELRAPFAGVVVEKHLVPGEVVGDSSAAFTVADLNRVWVTFSVSPRDLEQVRVGQDVRVIAPELGRETTAKVAYVSRLLGEQTRTATGRITLDNADGVWRPGLFVSVALATERHAARAVIPLSAVQEVEQQSSVFVRTDEGFDVRAVTLGSRSDGFVEVREGLKAGERVAAAGSFILKSELGKASAEHAH</sequence>
<dbReference type="PANTHER" id="PTHR30097">
    <property type="entry name" value="CATION EFFLUX SYSTEM PROTEIN CUSB"/>
    <property type="match status" value="1"/>
</dbReference>
<gene>
    <name evidence="12" type="primary">czcB</name>
    <name evidence="12" type="ORF">POT9AD_2081</name>
</gene>
<evidence type="ECO:0000256" key="1">
    <source>
        <dbReference type="ARBA" id="ARBA00009477"/>
    </source>
</evidence>
<dbReference type="InterPro" id="IPR058649">
    <property type="entry name" value="CzcB_C"/>
</dbReference>
<dbReference type="Gene3D" id="1.10.287.470">
    <property type="entry name" value="Helix hairpin bin"/>
    <property type="match status" value="1"/>
</dbReference>
<dbReference type="GO" id="GO:0030288">
    <property type="term" value="C:outer membrane-bounded periplasmic space"/>
    <property type="evidence" value="ECO:0007669"/>
    <property type="project" value="TreeGrafter"/>
</dbReference>
<dbReference type="InterPro" id="IPR006143">
    <property type="entry name" value="RND_pump_MFP"/>
</dbReference>
<keyword evidence="6" id="KW-0175">Coiled coil</keyword>
<evidence type="ECO:0000256" key="3">
    <source>
        <dbReference type="ARBA" id="ARBA00022833"/>
    </source>
</evidence>
<dbReference type="GO" id="GO:0060003">
    <property type="term" value="P:copper ion export"/>
    <property type="evidence" value="ECO:0007669"/>
    <property type="project" value="TreeGrafter"/>
</dbReference>
<keyword evidence="2" id="KW-0813">Transport</keyword>
<dbReference type="InterPro" id="IPR058792">
    <property type="entry name" value="Beta-barrel_RND_2"/>
</dbReference>
<dbReference type="Gene3D" id="2.40.420.20">
    <property type="match status" value="1"/>
</dbReference>
<feature type="domain" description="CzcB-like alpha-helical hairpin" evidence="8">
    <location>
        <begin position="163"/>
        <end position="219"/>
    </location>
</feature>
<comment type="similarity">
    <text evidence="1">Belongs to the membrane fusion protein (MFP) (TC 8.A.1) family.</text>
</comment>
<evidence type="ECO:0000259" key="8">
    <source>
        <dbReference type="Pfam" id="PF25893"/>
    </source>
</evidence>
<dbReference type="SUPFAM" id="SSF111369">
    <property type="entry name" value="HlyD-like secretion proteins"/>
    <property type="match status" value="1"/>
</dbReference>
<dbReference type="Pfam" id="PF25973">
    <property type="entry name" value="BSH_CzcB"/>
    <property type="match status" value="1"/>
</dbReference>
<dbReference type="FunFam" id="2.40.30.170:FF:000010">
    <property type="entry name" value="Efflux RND transporter periplasmic adaptor subunit"/>
    <property type="match status" value="1"/>
</dbReference>
<dbReference type="OrthoDB" id="9768185at2"/>
<feature type="compositionally biased region" description="Basic and acidic residues" evidence="7">
    <location>
        <begin position="60"/>
        <end position="81"/>
    </location>
</feature>
<feature type="domain" description="CusB-like beta-barrel" evidence="9">
    <location>
        <begin position="270"/>
        <end position="346"/>
    </location>
</feature>
<dbReference type="Pfam" id="PF25893">
    <property type="entry name" value="HH_CzcB"/>
    <property type="match status" value="1"/>
</dbReference>
<dbReference type="GO" id="GO:0046686">
    <property type="term" value="P:response to cadmium ion"/>
    <property type="evidence" value="ECO:0007669"/>
    <property type="project" value="UniProtKB-KW"/>
</dbReference>
<organism evidence="12">
    <name type="scientific">Ectopseudomonas oleovorans</name>
    <name type="common">Pseudomonas oleovorans</name>
    <dbReference type="NCBI Taxonomy" id="301"/>
    <lineage>
        <taxon>Bacteria</taxon>
        <taxon>Pseudomonadati</taxon>
        <taxon>Pseudomonadota</taxon>
        <taxon>Gammaproteobacteria</taxon>
        <taxon>Pseudomonadales</taxon>
        <taxon>Pseudomonadaceae</taxon>
        <taxon>Ectopseudomonas</taxon>
    </lineage>
</organism>
<dbReference type="EMBL" id="LR130779">
    <property type="protein sequence ID" value="VDN63061.1"/>
    <property type="molecule type" value="Genomic_DNA"/>
</dbReference>
<dbReference type="NCBIfam" id="TIGR01730">
    <property type="entry name" value="RND_mfp"/>
    <property type="match status" value="1"/>
</dbReference>
<comment type="function">
    <text evidence="5">CzcA and CzcB together would act in zinc efflux nearly as effectively as the complete czc efflux system (CzcABC). The CzcB protein is thought to funnel zinc cations to the CzcA transport protein.</text>
</comment>
<evidence type="ECO:0000256" key="6">
    <source>
        <dbReference type="SAM" id="Coils"/>
    </source>
</evidence>
<dbReference type="Gene3D" id="2.40.30.170">
    <property type="match status" value="1"/>
</dbReference>
<dbReference type="GO" id="GO:0015679">
    <property type="term" value="P:plasma membrane copper ion transport"/>
    <property type="evidence" value="ECO:0007669"/>
    <property type="project" value="TreeGrafter"/>
</dbReference>
<dbReference type="InterPro" id="IPR058648">
    <property type="entry name" value="HH_CzcB-like"/>
</dbReference>
<dbReference type="PANTHER" id="PTHR30097:SF4">
    <property type="entry name" value="SLR6042 PROTEIN"/>
    <property type="match status" value="1"/>
</dbReference>
<accession>A0A653B3C8</accession>
<feature type="domain" description="CzcB-like C-terminal circularly permuted SH3-like" evidence="11">
    <location>
        <begin position="354"/>
        <end position="412"/>
    </location>
</feature>
<proteinExistence type="inferred from homology"/>
<dbReference type="AlphaFoldDB" id="A0A653B3C8"/>